<dbReference type="EMBL" id="CAJNJA010066811">
    <property type="protein sequence ID" value="CAE7890586.1"/>
    <property type="molecule type" value="Genomic_DNA"/>
</dbReference>
<feature type="non-terminal residue" evidence="1">
    <location>
        <position position="79"/>
    </location>
</feature>
<proteinExistence type="predicted"/>
<organism evidence="1 2">
    <name type="scientific">Symbiodinium necroappetens</name>
    <dbReference type="NCBI Taxonomy" id="1628268"/>
    <lineage>
        <taxon>Eukaryota</taxon>
        <taxon>Sar</taxon>
        <taxon>Alveolata</taxon>
        <taxon>Dinophyceae</taxon>
        <taxon>Suessiales</taxon>
        <taxon>Symbiodiniaceae</taxon>
        <taxon>Symbiodinium</taxon>
    </lineage>
</organism>
<comment type="caution">
    <text evidence="1">The sequence shown here is derived from an EMBL/GenBank/DDBJ whole genome shotgun (WGS) entry which is preliminary data.</text>
</comment>
<reference evidence="1" key="1">
    <citation type="submission" date="2021-02" db="EMBL/GenBank/DDBJ databases">
        <authorList>
            <person name="Dougan E. K."/>
            <person name="Rhodes N."/>
            <person name="Thang M."/>
            <person name="Chan C."/>
        </authorList>
    </citation>
    <scope>NUCLEOTIDE SEQUENCE</scope>
</reference>
<evidence type="ECO:0000313" key="2">
    <source>
        <dbReference type="Proteomes" id="UP000601435"/>
    </source>
</evidence>
<sequence length="79" mass="8844">MFGRGLALQTACNMAADWARAHGHYLSIEEFSLSEDKYPSLNAKGWEVKLLCLWIAEITPAYARSSKASSDRQFAYVLS</sequence>
<gene>
    <name evidence="1" type="ORF">SNEC2469_LOCUS29579</name>
</gene>
<evidence type="ECO:0000313" key="1">
    <source>
        <dbReference type="EMBL" id="CAE7890586.1"/>
    </source>
</evidence>
<dbReference type="Proteomes" id="UP000601435">
    <property type="component" value="Unassembled WGS sequence"/>
</dbReference>
<accession>A0A813B2D1</accession>
<keyword evidence="2" id="KW-1185">Reference proteome</keyword>
<protein>
    <submittedName>
        <fullName evidence="1">Uncharacterized protein</fullName>
    </submittedName>
</protein>
<name>A0A813B2D1_9DINO</name>
<dbReference type="OrthoDB" id="406908at2759"/>
<dbReference type="AlphaFoldDB" id="A0A813B2D1"/>